<dbReference type="InterPro" id="IPR015943">
    <property type="entry name" value="WD40/YVTN_repeat-like_dom_sf"/>
</dbReference>
<comment type="subcellular location">
    <subcellularLocation>
        <location evidence="1">Nucleus envelope</location>
    </subcellularLocation>
</comment>
<dbReference type="InterPro" id="IPR037624">
    <property type="entry name" value="Nup133-like"/>
</dbReference>
<evidence type="ECO:0000313" key="11">
    <source>
        <dbReference type="WBParaSite" id="SPAL_0000551300.1"/>
    </source>
</evidence>
<dbReference type="SUPFAM" id="SSF117289">
    <property type="entry name" value="Nucleoporin domain"/>
    <property type="match status" value="1"/>
</dbReference>
<keyword evidence="6" id="KW-0811">Translocation</keyword>
<dbReference type="GO" id="GO:0000972">
    <property type="term" value="P:transcription-dependent tethering of RNA polymerase II gene DNA at nuclear periphery"/>
    <property type="evidence" value="ECO:0007669"/>
    <property type="project" value="TreeGrafter"/>
</dbReference>
<proteinExistence type="inferred from homology"/>
<dbReference type="GO" id="GO:0031080">
    <property type="term" value="C:nuclear pore outer ring"/>
    <property type="evidence" value="ECO:0007669"/>
    <property type="project" value="TreeGrafter"/>
</dbReference>
<dbReference type="AlphaFoldDB" id="A0A0N5BHS8"/>
<dbReference type="WBParaSite" id="SPAL_0000551300.1">
    <property type="protein sequence ID" value="SPAL_0000551300.1"/>
    <property type="gene ID" value="SPAL_0000551300"/>
</dbReference>
<dbReference type="PANTHER" id="PTHR13405">
    <property type="entry name" value="NUCLEAR PORE COMPLEX PROTEIN NUP133"/>
    <property type="match status" value="1"/>
</dbReference>
<sequence length="906" mass="102541">MKDLQVYLKPSLSNYPTHIKGLFCSIIDRNELVIGYDSSVNCGWALRDKELYVWRDDLTANGQSGTGERNTLESLQAYKLNAPITGLVFSDKHVAFYKNSAYPTPSVIVVAPEGNVRFWPSLEEKAVSLSIPLDGDVVVEVFFKVIDDSSSFIITTASGDVYQIPLLPVNETKIATGKLHVVKLNSKHGTGLTSRLSRSLFKGDAEKNNYLKASFFTEDNETLHLEDLSLIQVFSSTIRGYNVGKCSSIWEFDAGSAVAKEFLKHYEGVLTIDEPGSLHTRTHIIDAFGDNSCIYVLFTTRPKVSFSSTVALYLGRVALPEDFRDGISNFDWLSPVNLPSSIVQTISNNNGWDKIKIAYFQQTGLFIYCRDIIANFKIETQTFKSVSIVYNCHLELKEKCFGYKVIGETLVCFAELDGPAYIRLLPIGFEASFVEAKKMDQYLADILKPSRSKKPLYKLLYSGFLNFCQFYQDDPKVDLLEEFKNTGTIEERGSTVVDMMRSLVNSSPEVDDGSKKTSGSRKSRGIKSSKTKDMFGIQNQLEDKLALCKIFIAFIKNQGLESNVCLGKTQHLADVVEMMELLQCASAIFEFTSPESTPYIYEVIHSCVNQRNERDQSLSVIQTFYKFITEVDEIFGHSYVFLETILKSDRDTEVIDKAMEVIGIISCILDRIKSYRSEEWALVVRTSKVRSWTSRHGFLGNLLKIQKLMSGIIDDVATRRSVLKSFKSFYITIIEFILEEQAGVKDIVNSYLIRNLIEIGFIDAGITNAEKYCDFKTLIAYAMGLDESDRVATLEKYKKKFASKNFEIALYDYYRENQMLTELLNEKSPNVDDYLKSYDAINWMRHVDNKEYGKAAQCLFNAASGLQANSKREMLLLLGKLSCYCEREENVNLINEFNSQLYGDSS</sequence>
<dbReference type="STRING" id="174720.A0A0N5BHS8"/>
<protein>
    <submittedName>
        <fullName evidence="11">Nucleoporin_C domain-containing protein</fullName>
    </submittedName>
</protein>
<dbReference type="Gene3D" id="1.20.58.1380">
    <property type="match status" value="1"/>
</dbReference>
<evidence type="ECO:0000256" key="7">
    <source>
        <dbReference type="ARBA" id="ARBA00023242"/>
    </source>
</evidence>
<evidence type="ECO:0000256" key="2">
    <source>
        <dbReference type="ARBA" id="ARBA00005569"/>
    </source>
</evidence>
<reference evidence="11" key="1">
    <citation type="submission" date="2017-02" db="UniProtKB">
        <authorList>
            <consortium name="WormBaseParasite"/>
        </authorList>
    </citation>
    <scope>IDENTIFICATION</scope>
</reference>
<dbReference type="Pfam" id="PF03177">
    <property type="entry name" value="Nucleoporin_C"/>
    <property type="match status" value="1"/>
</dbReference>
<accession>A0A0N5BHS8</accession>
<dbReference type="GO" id="GO:0006606">
    <property type="term" value="P:protein import into nucleus"/>
    <property type="evidence" value="ECO:0007669"/>
    <property type="project" value="TreeGrafter"/>
</dbReference>
<dbReference type="InterPro" id="IPR007187">
    <property type="entry name" value="Nucleoporin_Nup133/Nup155_C"/>
</dbReference>
<feature type="compositionally biased region" description="Basic residues" evidence="8">
    <location>
        <begin position="518"/>
        <end position="528"/>
    </location>
</feature>
<evidence type="ECO:0000256" key="1">
    <source>
        <dbReference type="ARBA" id="ARBA00004259"/>
    </source>
</evidence>
<keyword evidence="3" id="KW-0813">Transport</keyword>
<dbReference type="PANTHER" id="PTHR13405:SF11">
    <property type="entry name" value="NUCLEAR PORE COMPLEX PROTEIN NUP133"/>
    <property type="match status" value="1"/>
</dbReference>
<dbReference type="GO" id="GO:0017056">
    <property type="term" value="F:structural constituent of nuclear pore"/>
    <property type="evidence" value="ECO:0007669"/>
    <property type="project" value="InterPro"/>
</dbReference>
<keyword evidence="7" id="KW-0539">Nucleus</keyword>
<name>A0A0N5BHS8_STREA</name>
<dbReference type="Proteomes" id="UP000046392">
    <property type="component" value="Unplaced"/>
</dbReference>
<evidence type="ECO:0000256" key="6">
    <source>
        <dbReference type="ARBA" id="ARBA00023010"/>
    </source>
</evidence>
<dbReference type="Gene3D" id="2.130.10.10">
    <property type="entry name" value="YVTN repeat-like/Quinoprotein amine dehydrogenase"/>
    <property type="match status" value="1"/>
</dbReference>
<evidence type="ECO:0000256" key="4">
    <source>
        <dbReference type="ARBA" id="ARBA00022816"/>
    </source>
</evidence>
<keyword evidence="4" id="KW-0509">mRNA transport</keyword>
<evidence type="ECO:0000256" key="8">
    <source>
        <dbReference type="SAM" id="MobiDB-lite"/>
    </source>
</evidence>
<feature type="region of interest" description="Disordered" evidence="8">
    <location>
        <begin position="506"/>
        <end position="528"/>
    </location>
</feature>
<evidence type="ECO:0000256" key="3">
    <source>
        <dbReference type="ARBA" id="ARBA00022448"/>
    </source>
</evidence>
<keyword evidence="10" id="KW-1185">Reference proteome</keyword>
<evidence type="ECO:0000256" key="5">
    <source>
        <dbReference type="ARBA" id="ARBA00022927"/>
    </source>
</evidence>
<comment type="similarity">
    <text evidence="2">Belongs to the nucleoporin Nup133 family.</text>
</comment>
<evidence type="ECO:0000259" key="9">
    <source>
        <dbReference type="Pfam" id="PF03177"/>
    </source>
</evidence>
<dbReference type="GO" id="GO:0016973">
    <property type="term" value="P:poly(A)+ mRNA export from nucleus"/>
    <property type="evidence" value="ECO:0007669"/>
    <property type="project" value="TreeGrafter"/>
</dbReference>
<organism evidence="10 11">
    <name type="scientific">Strongyloides papillosus</name>
    <name type="common">Intestinal threadworm</name>
    <dbReference type="NCBI Taxonomy" id="174720"/>
    <lineage>
        <taxon>Eukaryota</taxon>
        <taxon>Metazoa</taxon>
        <taxon>Ecdysozoa</taxon>
        <taxon>Nematoda</taxon>
        <taxon>Chromadorea</taxon>
        <taxon>Rhabditida</taxon>
        <taxon>Tylenchina</taxon>
        <taxon>Panagrolaimomorpha</taxon>
        <taxon>Strongyloidoidea</taxon>
        <taxon>Strongyloididae</taxon>
        <taxon>Strongyloides</taxon>
    </lineage>
</organism>
<feature type="domain" description="Nucleoporin Nup133/Nup155-like C-terminal" evidence="9">
    <location>
        <begin position="761"/>
        <end position="891"/>
    </location>
</feature>
<evidence type="ECO:0000313" key="10">
    <source>
        <dbReference type="Proteomes" id="UP000046392"/>
    </source>
</evidence>
<keyword evidence="5" id="KW-0653">Protein transport</keyword>